<name>A0A160FIN0_9BURK</name>
<dbReference type="KEGG" id="buz:AYM40_04620"/>
<evidence type="ECO:0000313" key="1">
    <source>
        <dbReference type="EMBL" id="ANB71738.1"/>
    </source>
</evidence>
<dbReference type="AlphaFoldDB" id="A0A160FIN0"/>
<organism evidence="1 2">
    <name type="scientific">Paraburkholderia phytofirmans OLGA172</name>
    <dbReference type="NCBI Taxonomy" id="1417228"/>
    <lineage>
        <taxon>Bacteria</taxon>
        <taxon>Pseudomonadati</taxon>
        <taxon>Pseudomonadota</taxon>
        <taxon>Betaproteobacteria</taxon>
        <taxon>Burkholderiales</taxon>
        <taxon>Burkholderiaceae</taxon>
        <taxon>Paraburkholderia</taxon>
    </lineage>
</organism>
<dbReference type="STRING" id="1804984.AYM40_04620"/>
<keyword evidence="2" id="KW-1185">Reference proteome</keyword>
<protein>
    <submittedName>
        <fullName evidence="1">Uncharacterized protein</fullName>
    </submittedName>
</protein>
<dbReference type="EMBL" id="CP014578">
    <property type="protein sequence ID" value="ANB71738.1"/>
    <property type="molecule type" value="Genomic_DNA"/>
</dbReference>
<evidence type="ECO:0000313" key="2">
    <source>
        <dbReference type="Proteomes" id="UP000076852"/>
    </source>
</evidence>
<dbReference type="Proteomes" id="UP000076852">
    <property type="component" value="Chromosome 1"/>
</dbReference>
<accession>A0A160FIN0</accession>
<proteinExistence type="predicted"/>
<reference evidence="1 2" key="1">
    <citation type="journal article" date="2016" name="Gene">
        <title>PacBio SMRT assembly of a complex multi-replicon genome reveals chlorocatechol degradative operon in a region of genome plasticity.</title>
        <authorList>
            <person name="Ricker N."/>
            <person name="Shen S.Y."/>
            <person name="Goordial J."/>
            <person name="Jin S."/>
            <person name="Fulthorpe R.R."/>
        </authorList>
    </citation>
    <scope>NUCLEOTIDE SEQUENCE [LARGE SCALE GENOMIC DNA]</scope>
    <source>
        <strain evidence="1 2">OLGA172</strain>
    </source>
</reference>
<gene>
    <name evidence="1" type="ORF">AYM40_04620</name>
</gene>
<sequence>MLRDGKRAKTPSNSIGGERGVAIGQLVVLEQVRTVNKSNEIAAIPQLLAPKATSFGALRTACTVCST</sequence>